<sequence length="38" mass="4561">MRKSNIIRVQAFRFPDNFLDKNFSESDAHTLDFEQQKS</sequence>
<dbReference type="AlphaFoldDB" id="U7QMY7"/>
<protein>
    <submittedName>
        <fullName evidence="1">Uncharacterized protein</fullName>
    </submittedName>
</protein>
<comment type="caution">
    <text evidence="1">The sequence shown here is derived from an EMBL/GenBank/DDBJ whole genome shotgun (WGS) entry which is preliminary data.</text>
</comment>
<dbReference type="Proteomes" id="UP000017127">
    <property type="component" value="Unassembled WGS sequence"/>
</dbReference>
<reference evidence="1 2" key="1">
    <citation type="journal article" date="2013" name="Front. Microbiol.">
        <title>Comparative genomic analyses of the cyanobacterium, Lyngbya aestuarii BL J, a powerful hydrogen producer.</title>
        <authorList>
            <person name="Kothari A."/>
            <person name="Vaughn M."/>
            <person name="Garcia-Pichel F."/>
        </authorList>
    </citation>
    <scope>NUCLEOTIDE SEQUENCE [LARGE SCALE GENOMIC DNA]</scope>
    <source>
        <strain evidence="1 2">BL J</strain>
    </source>
</reference>
<dbReference type="EMBL" id="AUZM01000004">
    <property type="protein sequence ID" value="ERT09344.1"/>
    <property type="molecule type" value="Genomic_DNA"/>
</dbReference>
<proteinExistence type="predicted"/>
<keyword evidence="2" id="KW-1185">Reference proteome</keyword>
<evidence type="ECO:0000313" key="2">
    <source>
        <dbReference type="Proteomes" id="UP000017127"/>
    </source>
</evidence>
<evidence type="ECO:0000313" key="1">
    <source>
        <dbReference type="EMBL" id="ERT09344.1"/>
    </source>
</evidence>
<gene>
    <name evidence="1" type="ORF">M595_0726</name>
</gene>
<name>U7QMY7_9CYAN</name>
<accession>U7QMY7</accession>
<organism evidence="1 2">
    <name type="scientific">Lyngbya aestuarii BL J</name>
    <dbReference type="NCBI Taxonomy" id="1348334"/>
    <lineage>
        <taxon>Bacteria</taxon>
        <taxon>Bacillati</taxon>
        <taxon>Cyanobacteriota</taxon>
        <taxon>Cyanophyceae</taxon>
        <taxon>Oscillatoriophycideae</taxon>
        <taxon>Oscillatoriales</taxon>
        <taxon>Microcoleaceae</taxon>
        <taxon>Lyngbya</taxon>
    </lineage>
</organism>